<dbReference type="Proteomes" id="UP001497623">
    <property type="component" value="Unassembled WGS sequence"/>
</dbReference>
<keyword evidence="9" id="KW-0807">Transducer</keyword>
<evidence type="ECO:0000259" key="11">
    <source>
        <dbReference type="PROSITE" id="PS50262"/>
    </source>
</evidence>
<comment type="similarity">
    <text evidence="2">Belongs to the G-protein coupled receptor 1 family.</text>
</comment>
<feature type="domain" description="G-protein coupled receptors family 1 profile" evidence="11">
    <location>
        <begin position="62"/>
        <end position="334"/>
    </location>
</feature>
<evidence type="ECO:0000256" key="3">
    <source>
        <dbReference type="ARBA" id="ARBA00022475"/>
    </source>
</evidence>
<evidence type="ECO:0000256" key="4">
    <source>
        <dbReference type="ARBA" id="ARBA00022692"/>
    </source>
</evidence>
<dbReference type="Gene3D" id="1.20.1070.10">
    <property type="entry name" value="Rhodopsin 7-helix transmembrane proteins"/>
    <property type="match status" value="1"/>
</dbReference>
<feature type="transmembrane region" description="Helical" evidence="10">
    <location>
        <begin position="49"/>
        <end position="70"/>
    </location>
</feature>
<dbReference type="InterPro" id="IPR000276">
    <property type="entry name" value="GPCR_Rhodpsn"/>
</dbReference>
<evidence type="ECO:0000256" key="2">
    <source>
        <dbReference type="ARBA" id="ARBA00010663"/>
    </source>
</evidence>
<dbReference type="CDD" id="cd00637">
    <property type="entry name" value="7tm_classA_rhodopsin-like"/>
    <property type="match status" value="1"/>
</dbReference>
<sequence>MCDTRGSSFIQAKLNETGIVGKSPYFTIVNLSDVIDVIENVENLDTFQIIMEIFVAMFAVFGNMLTIIVLWEVSFTHPAQALRLALAVTDFFTGISHCILAICDHSYFLWCARDITKCDYELDVVLFSNRLEIIRKGYPLLPAIVFMITFTISFAYLVVSAIDRFISIFRPLDYKTIVTMKQVRIQIFFWISLSTVYIFGMITRGDHTSWKSSYRPDDKTTVLFMDPYHYFVNGIIHKCYFLLVIILFLGLISSTLWFLKKAGNRRRALTNLDIKDETEIEMTKTLIFVIFAFLISVIPSYTRHFFGRKVLCNYGNFFVTWLFLSSSTMNFLIYNVRNPAFRRRTFKMLHRSLLTITGTLQTCRIHRENCGMDPNRNIHRSWDSKFIENKLTKIKKPSPNPQLIMEGSKHTQNSSFVNCNTIMNMTNDFFPTNDLSTGNRHNGNNYENGTNISNSDNEQCREDLAFNRKLLQTSVLLTKNNGKQDKVKPSFSTDEKYDQVHVYTSELSTIPNCLQDPKQLQSISSLSKDVKIHLKEYKVEFTLHM</sequence>
<dbReference type="PROSITE" id="PS50262">
    <property type="entry name" value="G_PROTEIN_RECEP_F1_2"/>
    <property type="match status" value="1"/>
</dbReference>
<dbReference type="InterPro" id="IPR050569">
    <property type="entry name" value="TAAR"/>
</dbReference>
<comment type="subcellular location">
    <subcellularLocation>
        <location evidence="1">Cell membrane</location>
        <topology evidence="1">Multi-pass membrane protein</topology>
    </subcellularLocation>
</comment>
<accession>A0AAV2QT23</accession>
<keyword evidence="4 10" id="KW-0812">Transmembrane</keyword>
<evidence type="ECO:0000313" key="12">
    <source>
        <dbReference type="EMBL" id="CAL4100297.1"/>
    </source>
</evidence>
<feature type="transmembrane region" description="Helical" evidence="10">
    <location>
        <begin position="140"/>
        <end position="162"/>
    </location>
</feature>
<dbReference type="PRINTS" id="PR00237">
    <property type="entry name" value="GPCRRHODOPSN"/>
</dbReference>
<proteinExistence type="inferred from homology"/>
<dbReference type="InterPro" id="IPR017452">
    <property type="entry name" value="GPCR_Rhodpsn_7TM"/>
</dbReference>
<keyword evidence="3" id="KW-1003">Cell membrane</keyword>
<dbReference type="GO" id="GO:0005886">
    <property type="term" value="C:plasma membrane"/>
    <property type="evidence" value="ECO:0007669"/>
    <property type="project" value="UniProtKB-SubCell"/>
</dbReference>
<protein>
    <recommendedName>
        <fullName evidence="11">G-protein coupled receptors family 1 profile domain-containing protein</fullName>
    </recommendedName>
</protein>
<name>A0AAV2QT23_MEGNR</name>
<dbReference type="PANTHER" id="PTHR24249">
    <property type="entry name" value="HISTAMINE RECEPTOR-RELATED G-PROTEIN COUPLED RECEPTOR"/>
    <property type="match status" value="1"/>
</dbReference>
<feature type="transmembrane region" description="Helical" evidence="10">
    <location>
        <begin position="183"/>
        <end position="202"/>
    </location>
</feature>
<keyword evidence="5 10" id="KW-1133">Transmembrane helix</keyword>
<feature type="transmembrane region" description="Helical" evidence="10">
    <location>
        <begin position="314"/>
        <end position="334"/>
    </location>
</feature>
<evidence type="ECO:0000256" key="8">
    <source>
        <dbReference type="ARBA" id="ARBA00023170"/>
    </source>
</evidence>
<dbReference type="EMBL" id="CAXKWB010011176">
    <property type="protein sequence ID" value="CAL4100297.1"/>
    <property type="molecule type" value="Genomic_DNA"/>
</dbReference>
<comment type="caution">
    <text evidence="12">The sequence shown here is derived from an EMBL/GenBank/DDBJ whole genome shotgun (WGS) entry which is preliminary data.</text>
</comment>
<feature type="transmembrane region" description="Helical" evidence="10">
    <location>
        <begin position="82"/>
        <end position="102"/>
    </location>
</feature>
<dbReference type="AlphaFoldDB" id="A0AAV2QT23"/>
<reference evidence="12 13" key="1">
    <citation type="submission" date="2024-05" db="EMBL/GenBank/DDBJ databases">
        <authorList>
            <person name="Wallberg A."/>
        </authorList>
    </citation>
    <scope>NUCLEOTIDE SEQUENCE [LARGE SCALE GENOMIC DNA]</scope>
</reference>
<keyword evidence="6" id="KW-0297">G-protein coupled receptor</keyword>
<dbReference type="SUPFAM" id="SSF81321">
    <property type="entry name" value="Family A G protein-coupled receptor-like"/>
    <property type="match status" value="1"/>
</dbReference>
<evidence type="ECO:0000256" key="9">
    <source>
        <dbReference type="ARBA" id="ARBA00023224"/>
    </source>
</evidence>
<organism evidence="12 13">
    <name type="scientific">Meganyctiphanes norvegica</name>
    <name type="common">Northern krill</name>
    <name type="synonym">Thysanopoda norvegica</name>
    <dbReference type="NCBI Taxonomy" id="48144"/>
    <lineage>
        <taxon>Eukaryota</taxon>
        <taxon>Metazoa</taxon>
        <taxon>Ecdysozoa</taxon>
        <taxon>Arthropoda</taxon>
        <taxon>Crustacea</taxon>
        <taxon>Multicrustacea</taxon>
        <taxon>Malacostraca</taxon>
        <taxon>Eumalacostraca</taxon>
        <taxon>Eucarida</taxon>
        <taxon>Euphausiacea</taxon>
        <taxon>Euphausiidae</taxon>
        <taxon>Meganyctiphanes</taxon>
    </lineage>
</organism>
<evidence type="ECO:0000256" key="7">
    <source>
        <dbReference type="ARBA" id="ARBA00023136"/>
    </source>
</evidence>
<evidence type="ECO:0000256" key="5">
    <source>
        <dbReference type="ARBA" id="ARBA00022989"/>
    </source>
</evidence>
<keyword evidence="8" id="KW-0675">Receptor</keyword>
<dbReference type="Pfam" id="PF00001">
    <property type="entry name" value="7tm_1"/>
    <property type="match status" value="1"/>
</dbReference>
<evidence type="ECO:0000256" key="6">
    <source>
        <dbReference type="ARBA" id="ARBA00023040"/>
    </source>
</evidence>
<gene>
    <name evidence="12" type="ORF">MNOR_LOCUS16760</name>
</gene>
<evidence type="ECO:0000256" key="1">
    <source>
        <dbReference type="ARBA" id="ARBA00004651"/>
    </source>
</evidence>
<evidence type="ECO:0000313" key="13">
    <source>
        <dbReference type="Proteomes" id="UP001497623"/>
    </source>
</evidence>
<evidence type="ECO:0000256" key="10">
    <source>
        <dbReference type="SAM" id="Phobius"/>
    </source>
</evidence>
<feature type="transmembrane region" description="Helical" evidence="10">
    <location>
        <begin position="235"/>
        <end position="259"/>
    </location>
</feature>
<dbReference type="GO" id="GO:0004930">
    <property type="term" value="F:G protein-coupled receptor activity"/>
    <property type="evidence" value="ECO:0007669"/>
    <property type="project" value="UniProtKB-KW"/>
</dbReference>
<keyword evidence="13" id="KW-1185">Reference proteome</keyword>
<feature type="transmembrane region" description="Helical" evidence="10">
    <location>
        <begin position="285"/>
        <end position="302"/>
    </location>
</feature>
<keyword evidence="7 10" id="KW-0472">Membrane</keyword>